<dbReference type="PANTHER" id="PTHR10972">
    <property type="entry name" value="OXYSTEROL-BINDING PROTEIN-RELATED"/>
    <property type="match status" value="1"/>
</dbReference>
<dbReference type="PANTHER" id="PTHR10972:SF200">
    <property type="entry name" value="OXYSTEROL-BINDING PROTEIN-RELATED PROTEIN 9"/>
    <property type="match status" value="1"/>
</dbReference>
<dbReference type="GO" id="GO:0016020">
    <property type="term" value="C:membrane"/>
    <property type="evidence" value="ECO:0007669"/>
    <property type="project" value="TreeGrafter"/>
</dbReference>
<dbReference type="Gene3D" id="2.40.160.120">
    <property type="match status" value="1"/>
</dbReference>
<evidence type="ECO:0008006" key="3">
    <source>
        <dbReference type="Google" id="ProtNLM"/>
    </source>
</evidence>
<reference evidence="1 2" key="1">
    <citation type="journal article" date="2015" name="Genome Biol.">
        <title>Comparative genomics of Steinernema reveals deeply conserved gene regulatory networks.</title>
        <authorList>
            <person name="Dillman A.R."/>
            <person name="Macchietto M."/>
            <person name="Porter C.F."/>
            <person name="Rogers A."/>
            <person name="Williams B."/>
            <person name="Antoshechkin I."/>
            <person name="Lee M.M."/>
            <person name="Goodwin Z."/>
            <person name="Lu X."/>
            <person name="Lewis E.E."/>
            <person name="Goodrich-Blair H."/>
            <person name="Stock S.P."/>
            <person name="Adams B.J."/>
            <person name="Sternberg P.W."/>
            <person name="Mortazavi A."/>
        </authorList>
    </citation>
    <scope>NUCLEOTIDE SEQUENCE [LARGE SCALE GENOMIC DNA]</scope>
    <source>
        <strain evidence="1 2">ALL</strain>
    </source>
</reference>
<reference evidence="1 2" key="2">
    <citation type="journal article" date="2019" name="G3 (Bethesda)">
        <title>Hybrid Assembly of the Genome of the Entomopathogenic Nematode Steinernema carpocapsae Identifies the X-Chromosome.</title>
        <authorList>
            <person name="Serra L."/>
            <person name="Macchietto M."/>
            <person name="Macias-Munoz A."/>
            <person name="McGill C.J."/>
            <person name="Rodriguez I.M."/>
            <person name="Rodriguez B."/>
            <person name="Murad R."/>
            <person name="Mortazavi A."/>
        </authorList>
    </citation>
    <scope>NUCLEOTIDE SEQUENCE [LARGE SCALE GENOMIC DNA]</scope>
    <source>
        <strain evidence="1 2">ALL</strain>
    </source>
</reference>
<protein>
    <recommendedName>
        <fullName evidence="3">Oxysterol-binding protein</fullName>
    </recommendedName>
</protein>
<comment type="caution">
    <text evidence="1">The sequence shown here is derived from an EMBL/GenBank/DDBJ whole genome shotgun (WGS) entry which is preliminary data.</text>
</comment>
<keyword evidence="2" id="KW-1185">Reference proteome</keyword>
<proteinExistence type="predicted"/>
<evidence type="ECO:0000313" key="1">
    <source>
        <dbReference type="EMBL" id="TKR93659.1"/>
    </source>
</evidence>
<dbReference type="STRING" id="34508.A0A4U5PBC1"/>
<gene>
    <name evidence="1" type="ORF">L596_008072</name>
</gene>
<dbReference type="Gene3D" id="3.30.70.3490">
    <property type="match status" value="1"/>
</dbReference>
<dbReference type="InterPro" id="IPR037239">
    <property type="entry name" value="OSBP_sf"/>
</dbReference>
<dbReference type="GO" id="GO:0005829">
    <property type="term" value="C:cytosol"/>
    <property type="evidence" value="ECO:0007669"/>
    <property type="project" value="TreeGrafter"/>
</dbReference>
<dbReference type="InterPro" id="IPR000648">
    <property type="entry name" value="Oxysterol-bd"/>
</dbReference>
<dbReference type="SUPFAM" id="SSF144000">
    <property type="entry name" value="Oxysterol-binding protein-like"/>
    <property type="match status" value="1"/>
</dbReference>
<evidence type="ECO:0000313" key="2">
    <source>
        <dbReference type="Proteomes" id="UP000298663"/>
    </source>
</evidence>
<dbReference type="Proteomes" id="UP000298663">
    <property type="component" value="Unassembled WGS sequence"/>
</dbReference>
<dbReference type="EMBL" id="AZBU02000002">
    <property type="protein sequence ID" value="TKR93659.1"/>
    <property type="molecule type" value="Genomic_DNA"/>
</dbReference>
<dbReference type="GO" id="GO:0032934">
    <property type="term" value="F:sterol binding"/>
    <property type="evidence" value="ECO:0007669"/>
    <property type="project" value="TreeGrafter"/>
</dbReference>
<dbReference type="AlphaFoldDB" id="A0A4U5PBC1"/>
<accession>A0A4U5PBC1</accession>
<name>A0A4U5PBC1_STECR</name>
<organism evidence="1 2">
    <name type="scientific">Steinernema carpocapsae</name>
    <name type="common">Entomopathogenic nematode</name>
    <dbReference type="NCBI Taxonomy" id="34508"/>
    <lineage>
        <taxon>Eukaryota</taxon>
        <taxon>Metazoa</taxon>
        <taxon>Ecdysozoa</taxon>
        <taxon>Nematoda</taxon>
        <taxon>Chromadorea</taxon>
        <taxon>Rhabditida</taxon>
        <taxon>Tylenchina</taxon>
        <taxon>Panagrolaimomorpha</taxon>
        <taxon>Strongyloidoidea</taxon>
        <taxon>Steinernematidae</taxon>
        <taxon>Steinernema</taxon>
    </lineage>
</organism>
<dbReference type="GO" id="GO:0005794">
    <property type="term" value="C:Golgi apparatus"/>
    <property type="evidence" value="ECO:0007669"/>
    <property type="project" value="TreeGrafter"/>
</dbReference>
<sequence>MSTPWVELGGKVEIKCEKTGYFAEIDFLTKPFFGGKPHRIQGNVFKDGSKKSVLTIKGEWNGVMMAKPANGDEYVFIDVKAKEEVKKECESVNSQGDRESRRLWRHVTAALFHNRISAATNSKRWIEQRQRDEAKERKERGTQWTSNHFRNTNQHWHYMHAFANRNSV</sequence>
<dbReference type="OrthoDB" id="14833at2759"/>
<dbReference type="Pfam" id="PF01237">
    <property type="entry name" value="Oxysterol_BP"/>
    <property type="match status" value="1"/>
</dbReference>